<evidence type="ECO:0000313" key="2">
    <source>
        <dbReference type="EnsemblPlants" id="KRH57452"/>
    </source>
</evidence>
<organism evidence="1">
    <name type="scientific">Glycine max</name>
    <name type="common">Soybean</name>
    <name type="synonym">Glycine hispida</name>
    <dbReference type="NCBI Taxonomy" id="3847"/>
    <lineage>
        <taxon>Eukaryota</taxon>
        <taxon>Viridiplantae</taxon>
        <taxon>Streptophyta</taxon>
        <taxon>Embryophyta</taxon>
        <taxon>Tracheophyta</taxon>
        <taxon>Spermatophyta</taxon>
        <taxon>Magnoliopsida</taxon>
        <taxon>eudicotyledons</taxon>
        <taxon>Gunneridae</taxon>
        <taxon>Pentapetalae</taxon>
        <taxon>rosids</taxon>
        <taxon>fabids</taxon>
        <taxon>Fabales</taxon>
        <taxon>Fabaceae</taxon>
        <taxon>Papilionoideae</taxon>
        <taxon>50 kb inversion clade</taxon>
        <taxon>NPAAA clade</taxon>
        <taxon>indigoferoid/millettioid clade</taxon>
        <taxon>Phaseoleae</taxon>
        <taxon>Glycine</taxon>
        <taxon>Glycine subgen. Soja</taxon>
    </lineage>
</organism>
<dbReference type="PANTHER" id="PTHR47074">
    <property type="entry name" value="BNAC02G40300D PROTEIN"/>
    <property type="match status" value="1"/>
</dbReference>
<evidence type="ECO:0008006" key="4">
    <source>
        <dbReference type="Google" id="ProtNLM"/>
    </source>
</evidence>
<dbReference type="EMBL" id="CM000838">
    <property type="protein sequence ID" value="KRH57452.1"/>
    <property type="molecule type" value="Genomic_DNA"/>
</dbReference>
<evidence type="ECO:0000313" key="1">
    <source>
        <dbReference type="EMBL" id="KRH57452.1"/>
    </source>
</evidence>
<dbReference type="PANTHER" id="PTHR47074:SF48">
    <property type="entry name" value="POLYNUCLEOTIDYL TRANSFERASE, RIBONUCLEASE H-LIKE SUPERFAMILY PROTEIN"/>
    <property type="match status" value="1"/>
</dbReference>
<reference evidence="1 2" key="1">
    <citation type="journal article" date="2010" name="Nature">
        <title>Genome sequence of the palaeopolyploid soybean.</title>
        <authorList>
            <person name="Schmutz J."/>
            <person name="Cannon S.B."/>
            <person name="Schlueter J."/>
            <person name="Ma J."/>
            <person name="Mitros T."/>
            <person name="Nelson W."/>
            <person name="Hyten D.L."/>
            <person name="Song Q."/>
            <person name="Thelen J.J."/>
            <person name="Cheng J."/>
            <person name="Xu D."/>
            <person name="Hellsten U."/>
            <person name="May G.D."/>
            <person name="Yu Y."/>
            <person name="Sakurai T."/>
            <person name="Umezawa T."/>
            <person name="Bhattacharyya M.K."/>
            <person name="Sandhu D."/>
            <person name="Valliyodan B."/>
            <person name="Lindquist E."/>
            <person name="Peto M."/>
            <person name="Grant D."/>
            <person name="Shu S."/>
            <person name="Goodstein D."/>
            <person name="Barry K."/>
            <person name="Futrell-Griggs M."/>
            <person name="Abernathy B."/>
            <person name="Du J."/>
            <person name="Tian Z."/>
            <person name="Zhu L."/>
            <person name="Gill N."/>
            <person name="Joshi T."/>
            <person name="Libault M."/>
            <person name="Sethuraman A."/>
            <person name="Zhang X.-C."/>
            <person name="Shinozaki K."/>
            <person name="Nguyen H.T."/>
            <person name="Wing R.A."/>
            <person name="Cregan P."/>
            <person name="Specht J."/>
            <person name="Grimwood J."/>
            <person name="Rokhsar D."/>
            <person name="Stacey G."/>
            <person name="Shoemaker R.C."/>
            <person name="Jackson S.A."/>
        </authorList>
    </citation>
    <scope>NUCLEOTIDE SEQUENCE</scope>
    <source>
        <strain evidence="2">cv. Williams 82</strain>
        <tissue evidence="1">Callus</tissue>
    </source>
</reference>
<evidence type="ECO:0000313" key="3">
    <source>
        <dbReference type="Proteomes" id="UP000008827"/>
    </source>
</evidence>
<gene>
    <name evidence="1" type="ORF">GLYMA_05G061600</name>
</gene>
<dbReference type="InParanoid" id="A0A0R0JRC5"/>
<dbReference type="InterPro" id="IPR052929">
    <property type="entry name" value="RNase_H-like_EbsB-rel"/>
</dbReference>
<accession>A0A0R0JRC5</accession>
<reference evidence="2" key="2">
    <citation type="submission" date="2018-02" db="UniProtKB">
        <authorList>
            <consortium name="EnsemblPlants"/>
        </authorList>
    </citation>
    <scope>IDENTIFICATION</scope>
    <source>
        <strain evidence="2">Williams 82</strain>
    </source>
</reference>
<dbReference type="Proteomes" id="UP000008827">
    <property type="component" value="Chromosome 5"/>
</dbReference>
<dbReference type="EnsemblPlants" id="KRH57452">
    <property type="protein sequence ID" value="KRH57452"/>
    <property type="gene ID" value="GLYMA_05G061600"/>
</dbReference>
<name>A0A0R0JRC5_SOYBN</name>
<dbReference type="Gramene" id="KRH57452">
    <property type="protein sequence ID" value="KRH57452"/>
    <property type="gene ID" value="GLYMA_05G061600"/>
</dbReference>
<dbReference type="OMA" id="RNEMIWE"/>
<reference evidence="1" key="3">
    <citation type="submission" date="2018-07" db="EMBL/GenBank/DDBJ databases">
        <title>WGS assembly of Glycine max.</title>
        <authorList>
            <person name="Schmutz J."/>
            <person name="Cannon S."/>
            <person name="Schlueter J."/>
            <person name="Ma J."/>
            <person name="Mitros T."/>
            <person name="Nelson W."/>
            <person name="Hyten D."/>
            <person name="Song Q."/>
            <person name="Thelen J."/>
            <person name="Cheng J."/>
            <person name="Xu D."/>
            <person name="Hellsten U."/>
            <person name="May G."/>
            <person name="Yu Y."/>
            <person name="Sakurai T."/>
            <person name="Umezawa T."/>
            <person name="Bhattacharyya M."/>
            <person name="Sandhu D."/>
            <person name="Valliyodan B."/>
            <person name="Lindquist E."/>
            <person name="Peto M."/>
            <person name="Grant D."/>
            <person name="Shu S."/>
            <person name="Goodstein D."/>
            <person name="Barry K."/>
            <person name="Futrell-Griggs M."/>
            <person name="Abernathy B."/>
            <person name="Du J."/>
            <person name="Tian Z."/>
            <person name="Zhu L."/>
            <person name="Gill N."/>
            <person name="Joshi T."/>
            <person name="Libault M."/>
            <person name="Sethuraman A."/>
            <person name="Zhang X."/>
            <person name="Shinozaki K."/>
            <person name="Nguyen H."/>
            <person name="Wing R."/>
            <person name="Cregan P."/>
            <person name="Specht J."/>
            <person name="Grimwood J."/>
            <person name="Rokhsar D."/>
            <person name="Stacey G."/>
            <person name="Shoemaker R."/>
            <person name="Jackson S."/>
        </authorList>
    </citation>
    <scope>NUCLEOTIDE SEQUENCE</scope>
    <source>
        <tissue evidence="1">Callus</tissue>
    </source>
</reference>
<protein>
    <recommendedName>
        <fullName evidence="4">RNase H type-1 domain-containing protein</fullName>
    </recommendedName>
</protein>
<keyword evidence="3" id="KW-1185">Reference proteome</keyword>
<proteinExistence type="predicted"/>
<sequence>MPNHIKQKFAVTLWCIWRCRNEMIWEDKEVNPITAFSLAYQYFAEWCIECQVRSWKKPEAVRLKCNVDAVIFNDHQSFGLGVVLRDEHGSFISVKTSAHTGILEPIVVETVIDDILNFSNGVSDFHVILGKCREALRLVTN</sequence>
<dbReference type="AlphaFoldDB" id="A0A0R0JRC5"/>